<dbReference type="Gene3D" id="3.30.565.10">
    <property type="entry name" value="Histidine kinase-like ATPase, C-terminal domain"/>
    <property type="match status" value="1"/>
</dbReference>
<dbReference type="Pfam" id="PF13581">
    <property type="entry name" value="HATPase_c_2"/>
    <property type="match status" value="1"/>
</dbReference>
<sequence>MPEALERSPVAPDEYSCWLPRHRKSGSAARRLLRGFLAGLAGGELYVTAGELVLTELVNNAVQHARTPPGRLLMVRFELWPRELRVEVHDASTARPAVQAAGPDDERGRGLWLVEQLTTGWGCGPREGGIGKLVWAAIAPAAGDAE</sequence>
<keyword evidence="1" id="KW-0808">Transferase</keyword>
<organism evidence="3 4">
    <name type="scientific">Kitasatospora cystarginea</name>
    <dbReference type="NCBI Taxonomy" id="58350"/>
    <lineage>
        <taxon>Bacteria</taxon>
        <taxon>Bacillati</taxon>
        <taxon>Actinomycetota</taxon>
        <taxon>Actinomycetes</taxon>
        <taxon>Kitasatosporales</taxon>
        <taxon>Streptomycetaceae</taxon>
        <taxon>Kitasatospora</taxon>
    </lineage>
</organism>
<dbReference type="RefSeq" id="WP_344636297.1">
    <property type="nucleotide sequence ID" value="NZ_BAAATR010000008.1"/>
</dbReference>
<feature type="domain" description="Histidine kinase/HSP90-like ATPase" evidence="2">
    <location>
        <begin position="28"/>
        <end position="118"/>
    </location>
</feature>
<reference evidence="4" key="1">
    <citation type="journal article" date="2019" name="Int. J. Syst. Evol. Microbiol.">
        <title>The Global Catalogue of Microorganisms (GCM) 10K type strain sequencing project: providing services to taxonomists for standard genome sequencing and annotation.</title>
        <authorList>
            <consortium name="The Broad Institute Genomics Platform"/>
            <consortium name="The Broad Institute Genome Sequencing Center for Infectious Disease"/>
            <person name="Wu L."/>
            <person name="Ma J."/>
        </authorList>
    </citation>
    <scope>NUCLEOTIDE SEQUENCE [LARGE SCALE GENOMIC DNA]</scope>
    <source>
        <strain evidence="4">JCM 7356</strain>
    </source>
</reference>
<dbReference type="InterPro" id="IPR036890">
    <property type="entry name" value="HATPase_C_sf"/>
</dbReference>
<keyword evidence="1" id="KW-0418">Kinase</keyword>
<evidence type="ECO:0000259" key="2">
    <source>
        <dbReference type="Pfam" id="PF13581"/>
    </source>
</evidence>
<proteinExistence type="predicted"/>
<dbReference type="PANTHER" id="PTHR35526:SF3">
    <property type="entry name" value="ANTI-SIGMA-F FACTOR RSBW"/>
    <property type="match status" value="1"/>
</dbReference>
<evidence type="ECO:0000313" key="4">
    <source>
        <dbReference type="Proteomes" id="UP001500305"/>
    </source>
</evidence>
<name>A0ABP5QPE4_9ACTN</name>
<dbReference type="PANTHER" id="PTHR35526">
    <property type="entry name" value="ANTI-SIGMA-F FACTOR RSBW-RELATED"/>
    <property type="match status" value="1"/>
</dbReference>
<comment type="caution">
    <text evidence="3">The sequence shown here is derived from an EMBL/GenBank/DDBJ whole genome shotgun (WGS) entry which is preliminary data.</text>
</comment>
<keyword evidence="1" id="KW-0723">Serine/threonine-protein kinase</keyword>
<dbReference type="CDD" id="cd16936">
    <property type="entry name" value="HATPase_RsbW-like"/>
    <property type="match status" value="1"/>
</dbReference>
<dbReference type="EMBL" id="BAAATR010000008">
    <property type="protein sequence ID" value="GAA2241709.1"/>
    <property type="molecule type" value="Genomic_DNA"/>
</dbReference>
<protein>
    <recommendedName>
        <fullName evidence="2">Histidine kinase/HSP90-like ATPase domain-containing protein</fullName>
    </recommendedName>
</protein>
<evidence type="ECO:0000256" key="1">
    <source>
        <dbReference type="ARBA" id="ARBA00022527"/>
    </source>
</evidence>
<keyword evidence="4" id="KW-1185">Reference proteome</keyword>
<accession>A0ABP5QPE4</accession>
<gene>
    <name evidence="3" type="ORF">GCM10010430_24090</name>
</gene>
<dbReference type="Proteomes" id="UP001500305">
    <property type="component" value="Unassembled WGS sequence"/>
</dbReference>
<dbReference type="SUPFAM" id="SSF55874">
    <property type="entry name" value="ATPase domain of HSP90 chaperone/DNA topoisomerase II/histidine kinase"/>
    <property type="match status" value="1"/>
</dbReference>
<dbReference type="InterPro" id="IPR003594">
    <property type="entry name" value="HATPase_dom"/>
</dbReference>
<dbReference type="InterPro" id="IPR050267">
    <property type="entry name" value="Anti-sigma-factor_SerPK"/>
</dbReference>
<evidence type="ECO:0000313" key="3">
    <source>
        <dbReference type="EMBL" id="GAA2241709.1"/>
    </source>
</evidence>